<feature type="transmembrane region" description="Helical" evidence="11">
    <location>
        <begin position="368"/>
        <end position="390"/>
    </location>
</feature>
<dbReference type="InterPro" id="IPR042106">
    <property type="entry name" value="Nuo/plastoQ_OxRdtase_6_NuoJ"/>
</dbReference>
<feature type="transmembrane region" description="Helical" evidence="11">
    <location>
        <begin position="270"/>
        <end position="292"/>
    </location>
</feature>
<dbReference type="GO" id="GO:0015297">
    <property type="term" value="F:antiporter activity"/>
    <property type="evidence" value="ECO:0007669"/>
    <property type="project" value="UniProtKB-KW"/>
</dbReference>
<feature type="domain" description="NADH-Ubiquinone oxidoreductase (complex I) chain 5 N-terminal" evidence="13">
    <location>
        <begin position="60"/>
        <end position="97"/>
    </location>
</feature>
<feature type="transmembrane region" description="Helical" evidence="11">
    <location>
        <begin position="644"/>
        <end position="665"/>
    </location>
</feature>
<sequence>MATASRTAGAARNPSVTDEQPRTPADWQGWASVALAVIGFAVCLWAWRTGGGAITLPWVPSLDLHLSFAFDGLAALYSMLACGIGALVFCYGTGYLSLHLSHKHLPVRHRWRFWPWMVLFAVAMVGLATAQDLILLFLFFDVTAICSYFLIGFDRDEPLARRAALMALLVTVASAVAMLIGAVLLYAHYQTFSIPELLDRVEPGTTTTIAAALLALAALAKSAQVPLHFWLPKAMAAPTPVSAYLHSAAMVAAGVLVLGRVHPLLAHSRIVLTGLLVVGVASIVVGGILALAQDRLKQVLAYSTISQYGYVVMLYGVGGGTAAGAAAFYVLAHGVGKSALFMTAGAVTMSTGEQRLSRLGGLGRRRPLLAVAAFLAAANLAGLPMTAGFFKDELFFEAVAGAGPVPATLAVLAAALTLAYIGRFWVLLFLGPLRIEPEPTPRLLTAPVVVLAAVGVIGGLVPQLLTGLAADAGAVTNAAPIHLSPAYHLDSRPANLMALSAWVLGLSLLAVPRLRNAVSRALARMGERAGPLRIYTRGLRALARLSAAIHDVEVRDLRSSVAAVLVPAGVLTMLAFVVTPTAGQYVVGRVHGVDWLVLPLLGLVITATLATAWARARVGMVLALAVVGFALATVYALLAAPDIALVAVLVETMITLIFIAAFFRLPKDGPVQERNGLAGAVVVPRSGRPRRRGRSVAAGILAGVTAFATVWGFLSSPTRAPGVADEYIRRTPSAHGQDVVTVIITDFRGLDTLAEITVLLIAVVGVATLLRGGKLW</sequence>
<reference evidence="16 17" key="1">
    <citation type="submission" date="2017-02" db="EMBL/GenBank/DDBJ databases">
        <title>The new phylogeny of genus Mycobacterium.</title>
        <authorList>
            <person name="Tortoli E."/>
            <person name="Trovato A."/>
            <person name="Cirillo D.M."/>
        </authorList>
    </citation>
    <scope>NUCLEOTIDE SEQUENCE [LARGE SCALE GENOMIC DNA]</scope>
    <source>
        <strain evidence="16 17">DSM 44049</strain>
    </source>
</reference>
<evidence type="ECO:0000256" key="5">
    <source>
        <dbReference type="ARBA" id="ARBA00022692"/>
    </source>
</evidence>
<feature type="transmembrane region" description="Helical" evidence="11">
    <location>
        <begin position="165"/>
        <end position="189"/>
    </location>
</feature>
<evidence type="ECO:0000256" key="1">
    <source>
        <dbReference type="ARBA" id="ARBA00004651"/>
    </source>
</evidence>
<dbReference type="Pfam" id="PF13244">
    <property type="entry name" value="MbhD"/>
    <property type="match status" value="1"/>
</dbReference>
<feature type="transmembrane region" description="Helical" evidence="11">
    <location>
        <begin position="561"/>
        <end position="583"/>
    </location>
</feature>
<feature type="transmembrane region" description="Helical" evidence="11">
    <location>
        <begin position="243"/>
        <end position="264"/>
    </location>
</feature>
<feature type="transmembrane region" description="Helical" evidence="11">
    <location>
        <begin position="323"/>
        <end position="347"/>
    </location>
</feature>
<feature type="transmembrane region" description="Helical" evidence="11">
    <location>
        <begin position="494"/>
        <end position="511"/>
    </location>
</feature>
<dbReference type="Pfam" id="PF00361">
    <property type="entry name" value="Proton_antipo_M"/>
    <property type="match status" value="1"/>
</dbReference>
<keyword evidence="4" id="KW-1003">Cell membrane</keyword>
<dbReference type="AlphaFoldDB" id="A0A1E3SB13"/>
<feature type="transmembrane region" description="Helical" evidence="11">
    <location>
        <begin position="443"/>
        <end position="461"/>
    </location>
</feature>
<dbReference type="PANTHER" id="PTHR43373">
    <property type="entry name" value="NA(+)/H(+) ANTIPORTER SUBUNIT"/>
    <property type="match status" value="1"/>
</dbReference>
<feature type="transmembrane region" description="Helical" evidence="11">
    <location>
        <begin position="695"/>
        <end position="714"/>
    </location>
</feature>
<feature type="transmembrane region" description="Helical" evidence="11">
    <location>
        <begin position="621"/>
        <end position="638"/>
    </location>
</feature>
<dbReference type="InterPro" id="IPR046806">
    <property type="entry name" value="MrpA_C/MbhE"/>
</dbReference>
<dbReference type="InterPro" id="IPR001516">
    <property type="entry name" value="Proton_antipo_N"/>
</dbReference>
<keyword evidence="2" id="KW-0813">Transport</keyword>
<dbReference type="Gene3D" id="1.20.120.1200">
    <property type="entry name" value="NADH-ubiquinone/plastoquinone oxidoreductase chain 6, subunit NuoJ"/>
    <property type="match status" value="1"/>
</dbReference>
<evidence type="ECO:0000259" key="14">
    <source>
        <dbReference type="Pfam" id="PF13244"/>
    </source>
</evidence>
<evidence type="ECO:0000256" key="8">
    <source>
        <dbReference type="ARBA" id="ARBA00023136"/>
    </source>
</evidence>
<accession>A0A1E3SB13</accession>
<name>A0A1E3SB13_MYCIE</name>
<feature type="transmembrane region" description="Helical" evidence="11">
    <location>
        <begin position="68"/>
        <end position="91"/>
    </location>
</feature>
<feature type="region of interest" description="Disordered" evidence="10">
    <location>
        <begin position="1"/>
        <end position="24"/>
    </location>
</feature>
<evidence type="ECO:0000256" key="11">
    <source>
        <dbReference type="SAM" id="Phobius"/>
    </source>
</evidence>
<evidence type="ECO:0000256" key="10">
    <source>
        <dbReference type="SAM" id="MobiDB-lite"/>
    </source>
</evidence>
<proteinExistence type="predicted"/>
<feature type="transmembrane region" description="Helical" evidence="11">
    <location>
        <begin position="134"/>
        <end position="153"/>
    </location>
</feature>
<feature type="transmembrane region" description="Helical" evidence="11">
    <location>
        <begin position="29"/>
        <end position="48"/>
    </location>
</feature>
<evidence type="ECO:0000256" key="3">
    <source>
        <dbReference type="ARBA" id="ARBA00022449"/>
    </source>
</evidence>
<dbReference type="InterPro" id="IPR025383">
    <property type="entry name" value="MrpA_C/MbhD"/>
</dbReference>
<comment type="subcellular location">
    <subcellularLocation>
        <location evidence="1">Cell membrane</location>
        <topology evidence="1">Multi-pass membrane protein</topology>
    </subcellularLocation>
    <subcellularLocation>
        <location evidence="9">Membrane</location>
        <topology evidence="9">Multi-pass membrane protein</topology>
    </subcellularLocation>
</comment>
<keyword evidence="5 9" id="KW-0812">Transmembrane</keyword>
<evidence type="ECO:0000313" key="16">
    <source>
        <dbReference type="EMBL" id="ORB07796.1"/>
    </source>
</evidence>
<evidence type="ECO:0000259" key="13">
    <source>
        <dbReference type="Pfam" id="PF00662"/>
    </source>
</evidence>
<dbReference type="RefSeq" id="WP_069420519.1">
    <property type="nucleotide sequence ID" value="NZ_CBCRZH010000009.1"/>
</dbReference>
<protein>
    <submittedName>
        <fullName evidence="16">Oxidoreductase</fullName>
    </submittedName>
</protein>
<dbReference type="OrthoDB" id="9811798at2"/>
<keyword evidence="6 11" id="KW-1133">Transmembrane helix</keyword>
<comment type="caution">
    <text evidence="16">The sequence shown here is derived from an EMBL/GenBank/DDBJ whole genome shotgun (WGS) entry which is preliminary data.</text>
</comment>
<feature type="transmembrane region" description="Helical" evidence="11">
    <location>
        <begin position="410"/>
        <end position="431"/>
    </location>
</feature>
<feature type="transmembrane region" description="Helical" evidence="11">
    <location>
        <begin position="299"/>
        <end position="317"/>
    </location>
</feature>
<feature type="domain" description="NADH:quinone oxidoreductase/Mrp antiporter transmembrane" evidence="12">
    <location>
        <begin position="130"/>
        <end position="417"/>
    </location>
</feature>
<evidence type="ECO:0000256" key="2">
    <source>
        <dbReference type="ARBA" id="ARBA00022448"/>
    </source>
</evidence>
<dbReference type="InterPro" id="IPR050616">
    <property type="entry name" value="CPA3_Na-H_Antiporter_A"/>
</dbReference>
<dbReference type="InterPro" id="IPR001750">
    <property type="entry name" value="ND/Mrp_TM"/>
</dbReference>
<dbReference type="EMBL" id="MVHT01000017">
    <property type="protein sequence ID" value="ORB07796.1"/>
    <property type="molecule type" value="Genomic_DNA"/>
</dbReference>
<feature type="domain" description="MrpA C-terminal/MbhD" evidence="14">
    <location>
        <begin position="603"/>
        <end position="667"/>
    </location>
</feature>
<organism evidence="16 17">
    <name type="scientific">Mycobacterium intermedium</name>
    <dbReference type="NCBI Taxonomy" id="28445"/>
    <lineage>
        <taxon>Bacteria</taxon>
        <taxon>Bacillati</taxon>
        <taxon>Actinomycetota</taxon>
        <taxon>Actinomycetes</taxon>
        <taxon>Mycobacteriales</taxon>
        <taxon>Mycobacteriaceae</taxon>
        <taxon>Mycobacterium</taxon>
        <taxon>Mycobacterium simiae complex</taxon>
    </lineage>
</organism>
<feature type="domain" description="MrpA C-terminal/MbhE" evidence="15">
    <location>
        <begin position="691"/>
        <end position="771"/>
    </location>
</feature>
<evidence type="ECO:0000259" key="12">
    <source>
        <dbReference type="Pfam" id="PF00361"/>
    </source>
</evidence>
<keyword evidence="17" id="KW-1185">Reference proteome</keyword>
<feature type="transmembrane region" description="Helical" evidence="11">
    <location>
        <begin position="752"/>
        <end position="770"/>
    </location>
</feature>
<evidence type="ECO:0000259" key="15">
    <source>
        <dbReference type="Pfam" id="PF20501"/>
    </source>
</evidence>
<dbReference type="STRING" id="28445.BHQ20_17710"/>
<keyword evidence="8 11" id="KW-0472">Membrane</keyword>
<evidence type="ECO:0000313" key="17">
    <source>
        <dbReference type="Proteomes" id="UP000192739"/>
    </source>
</evidence>
<keyword evidence="7" id="KW-0406">Ion transport</keyword>
<dbReference type="PANTHER" id="PTHR43373:SF1">
    <property type="entry name" value="NA(+)_H(+) ANTIPORTER SUBUNIT A"/>
    <property type="match status" value="1"/>
</dbReference>
<dbReference type="Pfam" id="PF00662">
    <property type="entry name" value="Proton_antipo_N"/>
    <property type="match status" value="1"/>
</dbReference>
<feature type="transmembrane region" description="Helical" evidence="11">
    <location>
        <begin position="595"/>
        <end position="614"/>
    </location>
</feature>
<keyword evidence="3" id="KW-0050">Antiport</keyword>
<feature type="transmembrane region" description="Helical" evidence="11">
    <location>
        <begin position="111"/>
        <end position="128"/>
    </location>
</feature>
<dbReference type="Proteomes" id="UP000192739">
    <property type="component" value="Unassembled WGS sequence"/>
</dbReference>
<feature type="transmembrane region" description="Helical" evidence="11">
    <location>
        <begin position="209"/>
        <end position="231"/>
    </location>
</feature>
<dbReference type="GO" id="GO:0005886">
    <property type="term" value="C:plasma membrane"/>
    <property type="evidence" value="ECO:0007669"/>
    <property type="project" value="UniProtKB-SubCell"/>
</dbReference>
<dbReference type="Pfam" id="PF20501">
    <property type="entry name" value="MbhE"/>
    <property type="match status" value="1"/>
</dbReference>
<evidence type="ECO:0000256" key="9">
    <source>
        <dbReference type="RuleBase" id="RU000320"/>
    </source>
</evidence>
<dbReference type="PRINTS" id="PR01434">
    <property type="entry name" value="NADHDHGNASE5"/>
</dbReference>
<evidence type="ECO:0000256" key="4">
    <source>
        <dbReference type="ARBA" id="ARBA00022475"/>
    </source>
</evidence>
<gene>
    <name evidence="16" type="ORF">BST27_08915</name>
</gene>
<evidence type="ECO:0000256" key="7">
    <source>
        <dbReference type="ARBA" id="ARBA00023065"/>
    </source>
</evidence>
<evidence type="ECO:0000256" key="6">
    <source>
        <dbReference type="ARBA" id="ARBA00022989"/>
    </source>
</evidence>
<dbReference type="GO" id="GO:0006811">
    <property type="term" value="P:monoatomic ion transport"/>
    <property type="evidence" value="ECO:0007669"/>
    <property type="project" value="UniProtKB-KW"/>
</dbReference>